<keyword evidence="1" id="KW-0472">Membrane</keyword>
<feature type="transmembrane region" description="Helical" evidence="1">
    <location>
        <begin position="126"/>
        <end position="145"/>
    </location>
</feature>
<dbReference type="Proteomes" id="UP000008461">
    <property type="component" value="Chromosome"/>
</dbReference>
<evidence type="ECO:0000313" key="2">
    <source>
        <dbReference type="EMBL" id="AEE54065.1"/>
    </source>
</evidence>
<dbReference type="AlphaFoldDB" id="F4L647"/>
<evidence type="ECO:0000256" key="1">
    <source>
        <dbReference type="SAM" id="Phobius"/>
    </source>
</evidence>
<name>F4L647_HALH1</name>
<protein>
    <recommendedName>
        <fullName evidence="4">HMA domain-containing protein</fullName>
    </recommendedName>
</protein>
<keyword evidence="1" id="KW-0812">Transmembrane</keyword>
<organism evidence="2 3">
    <name type="scientific">Haliscomenobacter hydrossis (strain ATCC 27775 / DSM 1100 / LMG 10767 / O)</name>
    <dbReference type="NCBI Taxonomy" id="760192"/>
    <lineage>
        <taxon>Bacteria</taxon>
        <taxon>Pseudomonadati</taxon>
        <taxon>Bacteroidota</taxon>
        <taxon>Saprospiria</taxon>
        <taxon>Saprospirales</taxon>
        <taxon>Haliscomenobacteraceae</taxon>
        <taxon>Haliscomenobacter</taxon>
    </lineage>
</organism>
<dbReference type="KEGG" id="hhy:Halhy_6245"/>
<keyword evidence="1" id="KW-1133">Transmembrane helix</keyword>
<accession>F4L647</accession>
<evidence type="ECO:0000313" key="3">
    <source>
        <dbReference type="Proteomes" id="UP000008461"/>
    </source>
</evidence>
<gene>
    <name evidence="2" type="ordered locus">Halhy_6245</name>
</gene>
<keyword evidence="3" id="KW-1185">Reference proteome</keyword>
<dbReference type="STRING" id="760192.Halhy_6245"/>
<dbReference type="EMBL" id="CP002691">
    <property type="protein sequence ID" value="AEE54065.1"/>
    <property type="molecule type" value="Genomic_DNA"/>
</dbReference>
<reference key="2">
    <citation type="submission" date="2011-04" db="EMBL/GenBank/DDBJ databases">
        <title>Complete sequence of chromosome of Haliscomenobacter hydrossis DSM 1100.</title>
        <authorList>
            <consortium name="US DOE Joint Genome Institute (JGI-PGF)"/>
            <person name="Lucas S."/>
            <person name="Han J."/>
            <person name="Lapidus A."/>
            <person name="Bruce D."/>
            <person name="Goodwin L."/>
            <person name="Pitluck S."/>
            <person name="Peters L."/>
            <person name="Kyrpides N."/>
            <person name="Mavromatis K."/>
            <person name="Ivanova N."/>
            <person name="Ovchinnikova G."/>
            <person name="Pagani I."/>
            <person name="Daligault H."/>
            <person name="Detter J.C."/>
            <person name="Han C."/>
            <person name="Land M."/>
            <person name="Hauser L."/>
            <person name="Markowitz V."/>
            <person name="Cheng J.-F."/>
            <person name="Hugenholtz P."/>
            <person name="Woyke T."/>
            <person name="Wu D."/>
            <person name="Verbarg S."/>
            <person name="Frueling A."/>
            <person name="Brambilla E."/>
            <person name="Klenk H.-P."/>
            <person name="Eisen J.A."/>
        </authorList>
    </citation>
    <scope>NUCLEOTIDE SEQUENCE</scope>
    <source>
        <strain>DSM 1100</strain>
    </source>
</reference>
<dbReference type="HOGENOM" id="CLU_1701794_0_0_10"/>
<sequence>MRKIQVLLLVLAVVCLAAWIGLRKPYSPSDDLPLVTYTAFDVKGISTAEGETLAQRTRQWPGITATTFNPASGLLVLSYTNALTENALLAKLQANTSTPINKKVFEKPAGPACPVPMSLIAAFPGYLFWAGLLFMGSLVLSLFMLPMQKRLNFG</sequence>
<evidence type="ECO:0008006" key="4">
    <source>
        <dbReference type="Google" id="ProtNLM"/>
    </source>
</evidence>
<reference evidence="2 3" key="1">
    <citation type="journal article" date="2011" name="Stand. Genomic Sci.">
        <title>Complete genome sequence of Haliscomenobacter hydrossis type strain (O).</title>
        <authorList>
            <consortium name="US DOE Joint Genome Institute (JGI-PGF)"/>
            <person name="Daligault H."/>
            <person name="Lapidus A."/>
            <person name="Zeytun A."/>
            <person name="Nolan M."/>
            <person name="Lucas S."/>
            <person name="Del Rio T.G."/>
            <person name="Tice H."/>
            <person name="Cheng J.F."/>
            <person name="Tapia R."/>
            <person name="Han C."/>
            <person name="Goodwin L."/>
            <person name="Pitluck S."/>
            <person name="Liolios K."/>
            <person name="Pagani I."/>
            <person name="Ivanova N."/>
            <person name="Huntemann M."/>
            <person name="Mavromatis K."/>
            <person name="Mikhailova N."/>
            <person name="Pati A."/>
            <person name="Chen A."/>
            <person name="Palaniappan K."/>
            <person name="Land M."/>
            <person name="Hauser L."/>
            <person name="Brambilla E.M."/>
            <person name="Rohde M."/>
            <person name="Verbarg S."/>
            <person name="Goker M."/>
            <person name="Bristow J."/>
            <person name="Eisen J.A."/>
            <person name="Markowitz V."/>
            <person name="Hugenholtz P."/>
            <person name="Kyrpides N.C."/>
            <person name="Klenk H.P."/>
            <person name="Woyke T."/>
        </authorList>
    </citation>
    <scope>NUCLEOTIDE SEQUENCE [LARGE SCALE GENOMIC DNA]</scope>
    <source>
        <strain evidence="3">ATCC 27775 / DSM 1100 / LMG 10767 / O</strain>
    </source>
</reference>
<proteinExistence type="predicted"/>